<dbReference type="PANTHER" id="PTHR10869:SF246">
    <property type="entry name" value="TRANSMEMBRANE PROLYL 4-HYDROXYLASE"/>
    <property type="match status" value="1"/>
</dbReference>
<dbReference type="GO" id="GO:0005506">
    <property type="term" value="F:iron ion binding"/>
    <property type="evidence" value="ECO:0007669"/>
    <property type="project" value="InterPro"/>
</dbReference>
<reference evidence="10" key="1">
    <citation type="submission" date="2024-02" db="EMBL/GenBank/DDBJ databases">
        <title>Complete genome sequence of Xanthomonas sp. 10-10.</title>
        <authorList>
            <person name="Biessy A."/>
            <person name="Ciotola M."/>
            <person name="Cadieux M."/>
            <person name="Soufiane B."/>
            <person name="Laforest M."/>
            <person name="Filion M."/>
        </authorList>
    </citation>
    <scope>NUCLEOTIDE SEQUENCE</scope>
    <source>
        <strain evidence="10">10-10</strain>
    </source>
</reference>
<evidence type="ECO:0000256" key="6">
    <source>
        <dbReference type="ARBA" id="ARBA00023002"/>
    </source>
</evidence>
<keyword evidence="6" id="KW-0560">Oxidoreductase</keyword>
<dbReference type="PANTHER" id="PTHR10869">
    <property type="entry name" value="PROLYL 4-HYDROXYLASE ALPHA SUBUNIT"/>
    <property type="match status" value="1"/>
</dbReference>
<feature type="domain" description="Fe2OG dioxygenase" evidence="9">
    <location>
        <begin position="304"/>
        <end position="412"/>
    </location>
</feature>
<keyword evidence="4" id="KW-0847">Vitamin C</keyword>
<dbReference type="InterPro" id="IPR011990">
    <property type="entry name" value="TPR-like_helical_dom_sf"/>
</dbReference>
<dbReference type="InterPro" id="IPR045054">
    <property type="entry name" value="P4HA-like"/>
</dbReference>
<evidence type="ECO:0000259" key="9">
    <source>
        <dbReference type="PROSITE" id="PS51471"/>
    </source>
</evidence>
<dbReference type="Gene3D" id="2.60.120.620">
    <property type="entry name" value="q2cbj1_9rhob like domain"/>
    <property type="match status" value="1"/>
</dbReference>
<keyword evidence="7" id="KW-0408">Iron</keyword>
<evidence type="ECO:0000256" key="5">
    <source>
        <dbReference type="ARBA" id="ARBA00022964"/>
    </source>
</evidence>
<name>A0AAU7PCI7_9XANT</name>
<dbReference type="InterPro" id="IPR006597">
    <property type="entry name" value="Sel1-like"/>
</dbReference>
<accession>A0AAU7PCI7</accession>
<dbReference type="RefSeq" id="WP_259165903.1">
    <property type="nucleotide sequence ID" value="NZ_CP144460.1"/>
</dbReference>
<dbReference type="InterPro" id="IPR005123">
    <property type="entry name" value="Oxoglu/Fe-dep_dioxygenase_dom"/>
</dbReference>
<keyword evidence="3" id="KW-0256">Endoplasmic reticulum</keyword>
<dbReference type="Gene3D" id="1.25.40.10">
    <property type="entry name" value="Tetratricopeptide repeat domain"/>
    <property type="match status" value="1"/>
</dbReference>
<proteinExistence type="predicted"/>
<evidence type="ECO:0000256" key="3">
    <source>
        <dbReference type="ARBA" id="ARBA00022824"/>
    </source>
</evidence>
<organism evidence="10">
    <name type="scientific">Xanthomonas sp. 10-10</name>
    <dbReference type="NCBI Taxonomy" id="3115848"/>
    <lineage>
        <taxon>Bacteria</taxon>
        <taxon>Pseudomonadati</taxon>
        <taxon>Pseudomonadota</taxon>
        <taxon>Gammaproteobacteria</taxon>
        <taxon>Lysobacterales</taxon>
        <taxon>Lysobacteraceae</taxon>
        <taxon>Xanthomonas</taxon>
    </lineage>
</organism>
<dbReference type="SUPFAM" id="SSF81901">
    <property type="entry name" value="HCP-like"/>
    <property type="match status" value="1"/>
</dbReference>
<evidence type="ECO:0000256" key="7">
    <source>
        <dbReference type="ARBA" id="ARBA00023004"/>
    </source>
</evidence>
<evidence type="ECO:0000256" key="2">
    <source>
        <dbReference type="ARBA" id="ARBA00022723"/>
    </source>
</evidence>
<keyword evidence="2" id="KW-0479">Metal-binding</keyword>
<protein>
    <submittedName>
        <fullName evidence="10">2OG-Fe(II) oxygenase</fullName>
    </submittedName>
</protein>
<gene>
    <name evidence="10" type="ORF">VZ068_07525</name>
</gene>
<dbReference type="SMART" id="SM00671">
    <property type="entry name" value="SEL1"/>
    <property type="match status" value="3"/>
</dbReference>
<evidence type="ECO:0000256" key="1">
    <source>
        <dbReference type="ARBA" id="ARBA00001961"/>
    </source>
</evidence>
<dbReference type="InterPro" id="IPR044862">
    <property type="entry name" value="Pro_4_hyd_alph_FE2OG_OXY"/>
</dbReference>
<dbReference type="Pfam" id="PF08238">
    <property type="entry name" value="Sel1"/>
    <property type="match status" value="3"/>
</dbReference>
<dbReference type="PROSITE" id="PS51471">
    <property type="entry name" value="FE2OG_OXY"/>
    <property type="match status" value="1"/>
</dbReference>
<evidence type="ECO:0000256" key="8">
    <source>
        <dbReference type="ARBA" id="ARBA00023180"/>
    </source>
</evidence>
<keyword evidence="8" id="KW-0325">Glycoprotein</keyword>
<keyword evidence="5" id="KW-0223">Dioxygenase</keyword>
<sequence length="418" mass="44491">MHTPSLAQLTLAAQSRQPAAINALAQALVRAGETGQARGWYVRGAAAGDAAAQIEAGRMLAYGIGGPVDVAQAVAYWQHAERNGVAAASYLLATLAVGQDPEQLGTQAHARLHTAAAAHYPPALRALAIQHGRIDHPQHQQRCVRLLEQAASAGDVPAAALLAERLLRGEGVTAQPDAAHHLLRQLQPLGVTALPDVQIAPPDPAGDIALDHLHFTPRSAPTPLHQSPTIERHAAVLSADECRLLILLARPHLRASQVVDPEDASSQRTPIRTSRGATLDPILEDFAARVAQARLAACARLPLTHAEPLSVLCYAPGEHYRAHRDYLPASRIAADRPAAGNRLRTVCVYLNAVAAGGHTEFPVAGVSVQPCAGSVVCFDNLHADGRPDPDSLHAGLPVTTGTKWLATLWFRQQRYRDW</sequence>
<dbReference type="GO" id="GO:0031418">
    <property type="term" value="F:L-ascorbic acid binding"/>
    <property type="evidence" value="ECO:0007669"/>
    <property type="project" value="UniProtKB-KW"/>
</dbReference>
<dbReference type="InterPro" id="IPR006620">
    <property type="entry name" value="Pro_4_hyd_alph"/>
</dbReference>
<dbReference type="GO" id="GO:0016705">
    <property type="term" value="F:oxidoreductase activity, acting on paired donors, with incorporation or reduction of molecular oxygen"/>
    <property type="evidence" value="ECO:0007669"/>
    <property type="project" value="InterPro"/>
</dbReference>
<dbReference type="EMBL" id="CP144460">
    <property type="protein sequence ID" value="XBS39349.1"/>
    <property type="molecule type" value="Genomic_DNA"/>
</dbReference>
<dbReference type="Pfam" id="PF13640">
    <property type="entry name" value="2OG-FeII_Oxy_3"/>
    <property type="match status" value="1"/>
</dbReference>
<evidence type="ECO:0000256" key="4">
    <source>
        <dbReference type="ARBA" id="ARBA00022896"/>
    </source>
</evidence>
<dbReference type="GO" id="GO:0051213">
    <property type="term" value="F:dioxygenase activity"/>
    <property type="evidence" value="ECO:0007669"/>
    <property type="project" value="UniProtKB-KW"/>
</dbReference>
<evidence type="ECO:0000313" key="10">
    <source>
        <dbReference type="EMBL" id="XBS39349.1"/>
    </source>
</evidence>
<dbReference type="SMART" id="SM00702">
    <property type="entry name" value="P4Hc"/>
    <property type="match status" value="1"/>
</dbReference>
<dbReference type="AlphaFoldDB" id="A0AAU7PCI7"/>
<comment type="cofactor">
    <cofactor evidence="1">
        <name>L-ascorbate</name>
        <dbReference type="ChEBI" id="CHEBI:38290"/>
    </cofactor>
</comment>